<evidence type="ECO:0000313" key="4">
    <source>
        <dbReference type="EMBL" id="KAG9232001.1"/>
    </source>
</evidence>
<reference evidence="4" key="1">
    <citation type="journal article" date="2021" name="IMA Fungus">
        <title>Genomic characterization of three marine fungi, including Emericellopsis atlantica sp. nov. with signatures of a generalist lifestyle and marine biomass degradation.</title>
        <authorList>
            <person name="Hagestad O.C."/>
            <person name="Hou L."/>
            <person name="Andersen J.H."/>
            <person name="Hansen E.H."/>
            <person name="Altermark B."/>
            <person name="Li C."/>
            <person name="Kuhnert E."/>
            <person name="Cox R.J."/>
            <person name="Crous P.W."/>
            <person name="Spatafora J.W."/>
            <person name="Lail K."/>
            <person name="Amirebrahimi M."/>
            <person name="Lipzen A."/>
            <person name="Pangilinan J."/>
            <person name="Andreopoulos W."/>
            <person name="Hayes R.D."/>
            <person name="Ng V."/>
            <person name="Grigoriev I.V."/>
            <person name="Jackson S.A."/>
            <person name="Sutton T.D.S."/>
            <person name="Dobson A.D.W."/>
            <person name="Rama T."/>
        </authorList>
    </citation>
    <scope>NUCLEOTIDE SEQUENCE</scope>
    <source>
        <strain evidence="4">TRa018bII</strain>
    </source>
</reference>
<protein>
    <recommendedName>
        <fullName evidence="3">DUF6594 domain-containing protein</fullName>
    </recommendedName>
</protein>
<comment type="caution">
    <text evidence="4">The sequence shown here is derived from an EMBL/GenBank/DDBJ whole genome shotgun (WGS) entry which is preliminary data.</text>
</comment>
<evidence type="ECO:0000256" key="2">
    <source>
        <dbReference type="SAM" id="Phobius"/>
    </source>
</evidence>
<gene>
    <name evidence="4" type="ORF">BJ875DRAFT_497863</name>
</gene>
<dbReference type="AlphaFoldDB" id="A0A9P7YEQ7"/>
<dbReference type="InterPro" id="IPR046529">
    <property type="entry name" value="DUF6594"/>
</dbReference>
<feature type="transmembrane region" description="Helical" evidence="2">
    <location>
        <begin position="252"/>
        <end position="272"/>
    </location>
</feature>
<organism evidence="4 5">
    <name type="scientific">Amylocarpus encephaloides</name>
    <dbReference type="NCBI Taxonomy" id="45428"/>
    <lineage>
        <taxon>Eukaryota</taxon>
        <taxon>Fungi</taxon>
        <taxon>Dikarya</taxon>
        <taxon>Ascomycota</taxon>
        <taxon>Pezizomycotina</taxon>
        <taxon>Leotiomycetes</taxon>
        <taxon>Helotiales</taxon>
        <taxon>Helotiales incertae sedis</taxon>
        <taxon>Amylocarpus</taxon>
    </lineage>
</organism>
<evidence type="ECO:0000313" key="5">
    <source>
        <dbReference type="Proteomes" id="UP000824998"/>
    </source>
</evidence>
<dbReference type="PANTHER" id="PTHR34502">
    <property type="entry name" value="DUF6594 DOMAIN-CONTAINING PROTEIN-RELATED"/>
    <property type="match status" value="1"/>
</dbReference>
<sequence>MNRKAPGGHNLSNLETRTREEHTGSPPTAADARSDDVARMLRLLQDDTMSIFQRVKDKRNSGEYHFDRYETMQLLNLCFYQVEIRPLESGIFELLESKDKDEDTLLDLANKISLLRQLLKEYNAALLSFHQLMSFKVAEEITKEYDQTIHGGPWVMIDVAHRASQDYLRDFLGWLLGANPKKGPFPQQSESLPTIERTNAHATLEEIRVHQIVVRKRREIADFLARIFISFIGGALLLVPMTIMALKNDLEVSIGVTWAFVMLFVILVSFMSKATNPEALAATAAFTAVLVVFTGSQTNQ</sequence>
<evidence type="ECO:0000259" key="3">
    <source>
        <dbReference type="Pfam" id="PF20237"/>
    </source>
</evidence>
<accession>A0A9P7YEQ7</accession>
<keyword evidence="2" id="KW-0472">Membrane</keyword>
<name>A0A9P7YEQ7_9HELO</name>
<keyword evidence="5" id="KW-1185">Reference proteome</keyword>
<keyword evidence="2" id="KW-1133">Transmembrane helix</keyword>
<dbReference type="OrthoDB" id="3546297at2759"/>
<feature type="transmembrane region" description="Helical" evidence="2">
    <location>
        <begin position="223"/>
        <end position="246"/>
    </location>
</feature>
<evidence type="ECO:0000256" key="1">
    <source>
        <dbReference type="SAM" id="MobiDB-lite"/>
    </source>
</evidence>
<proteinExistence type="predicted"/>
<dbReference type="Pfam" id="PF20237">
    <property type="entry name" value="DUF6594"/>
    <property type="match status" value="1"/>
</dbReference>
<dbReference type="PANTHER" id="PTHR34502:SF4">
    <property type="entry name" value="DUF6594 DOMAIN-CONTAINING PROTEIN"/>
    <property type="match status" value="1"/>
</dbReference>
<feature type="domain" description="DUF6594" evidence="3">
    <location>
        <begin position="66"/>
        <end position="291"/>
    </location>
</feature>
<dbReference type="Proteomes" id="UP000824998">
    <property type="component" value="Unassembled WGS sequence"/>
</dbReference>
<feature type="region of interest" description="Disordered" evidence="1">
    <location>
        <begin position="1"/>
        <end position="33"/>
    </location>
</feature>
<keyword evidence="2" id="KW-0812">Transmembrane</keyword>
<dbReference type="EMBL" id="MU251570">
    <property type="protein sequence ID" value="KAG9232001.1"/>
    <property type="molecule type" value="Genomic_DNA"/>
</dbReference>
<feature type="transmembrane region" description="Helical" evidence="2">
    <location>
        <begin position="279"/>
        <end position="296"/>
    </location>
</feature>